<dbReference type="Proteomes" id="UP001055420">
    <property type="component" value="Chromosome"/>
</dbReference>
<dbReference type="Pfam" id="PF09907">
    <property type="entry name" value="HigB_toxin"/>
    <property type="match status" value="1"/>
</dbReference>
<organism evidence="1 4">
    <name type="scientific">Dyadobacter chenhuakuii</name>
    <dbReference type="NCBI Taxonomy" id="2909339"/>
    <lineage>
        <taxon>Bacteria</taxon>
        <taxon>Pseudomonadati</taxon>
        <taxon>Bacteroidota</taxon>
        <taxon>Cytophagia</taxon>
        <taxon>Cytophagales</taxon>
        <taxon>Spirosomataceae</taxon>
        <taxon>Dyadobacter</taxon>
    </lineage>
</organism>
<dbReference type="InterPro" id="IPR018669">
    <property type="entry name" value="Toxin_HigB"/>
</dbReference>
<name>A0A9X1TRV9_9BACT</name>
<dbReference type="GO" id="GO:0004519">
    <property type="term" value="F:endonuclease activity"/>
    <property type="evidence" value="ECO:0007669"/>
    <property type="project" value="InterPro"/>
</dbReference>
<sequence>MVIVSHKAIREFCIKNPAWQQALEKWYKETAACDWSNFSDIKKTFNSVDSVGNGLFVFNIAGNNCRLVARIFFKKRTLFIRFVGTHKQYDHLDISTL</sequence>
<evidence type="ECO:0000313" key="1">
    <source>
        <dbReference type="EMBL" id="MCF2497395.1"/>
    </source>
</evidence>
<dbReference type="GO" id="GO:0003723">
    <property type="term" value="F:RNA binding"/>
    <property type="evidence" value="ECO:0007669"/>
    <property type="project" value="InterPro"/>
</dbReference>
<dbReference type="EMBL" id="CP098805">
    <property type="protein sequence ID" value="USJ33537.1"/>
    <property type="molecule type" value="Genomic_DNA"/>
</dbReference>
<evidence type="ECO:0000313" key="3">
    <source>
        <dbReference type="Proteomes" id="UP001055420"/>
    </source>
</evidence>
<accession>A0A9X1TRV9</accession>
<keyword evidence="3" id="KW-1185">Reference proteome</keyword>
<gene>
    <name evidence="1" type="ORF">L0661_03705</name>
    <name evidence="2" type="ORF">NFI80_04400</name>
</gene>
<reference evidence="1" key="1">
    <citation type="submission" date="2022-01" db="EMBL/GenBank/DDBJ databases">
        <title>Novel species in genus Dyadobacter.</title>
        <authorList>
            <person name="Ma C."/>
        </authorList>
    </citation>
    <scope>NUCLEOTIDE SEQUENCE</scope>
    <source>
        <strain evidence="2">CY22</strain>
        <strain evidence="1">CY357</strain>
    </source>
</reference>
<dbReference type="GO" id="GO:0110001">
    <property type="term" value="C:toxin-antitoxin complex"/>
    <property type="evidence" value="ECO:0007669"/>
    <property type="project" value="InterPro"/>
</dbReference>
<dbReference type="EMBL" id="JAKFFV010000003">
    <property type="protein sequence ID" value="MCF2497395.1"/>
    <property type="molecule type" value="Genomic_DNA"/>
</dbReference>
<evidence type="ECO:0000313" key="4">
    <source>
        <dbReference type="Proteomes" id="UP001139411"/>
    </source>
</evidence>
<protein>
    <submittedName>
        <fullName evidence="1">Type II toxin-antitoxin system HigB family toxin</fullName>
    </submittedName>
</protein>
<dbReference type="Proteomes" id="UP001139411">
    <property type="component" value="Unassembled WGS sequence"/>
</dbReference>
<proteinExistence type="predicted"/>
<dbReference type="AlphaFoldDB" id="A0A9X1TRV9"/>
<dbReference type="RefSeq" id="WP_235160868.1">
    <property type="nucleotide sequence ID" value="NZ_JAKFFW010000004.1"/>
</dbReference>
<evidence type="ECO:0000313" key="2">
    <source>
        <dbReference type="EMBL" id="USJ33537.1"/>
    </source>
</evidence>